<protein>
    <recommendedName>
        <fullName evidence="2">SpoVT-AbrB domain-containing protein</fullName>
    </recommendedName>
</protein>
<dbReference type="InterPro" id="IPR007159">
    <property type="entry name" value="SpoVT-AbrB_dom"/>
</dbReference>
<dbReference type="Pfam" id="PF04014">
    <property type="entry name" value="MazE_antitoxin"/>
    <property type="match status" value="1"/>
</dbReference>
<gene>
    <name evidence="3" type="ORF">GO621_14965</name>
</gene>
<proteinExistence type="predicted"/>
<dbReference type="AlphaFoldDB" id="A0A7K1SZZ7"/>
<dbReference type="SMART" id="SM00966">
    <property type="entry name" value="SpoVT_AbrB"/>
    <property type="match status" value="1"/>
</dbReference>
<evidence type="ECO:0000313" key="3">
    <source>
        <dbReference type="EMBL" id="MVN22827.1"/>
    </source>
</evidence>
<keyword evidence="1" id="KW-0238">DNA-binding</keyword>
<feature type="domain" description="SpoVT-AbrB" evidence="2">
    <location>
        <begin position="1"/>
        <end position="46"/>
    </location>
</feature>
<dbReference type="Gene3D" id="2.10.260.10">
    <property type="match status" value="1"/>
</dbReference>
<accession>A0A7K1SZZ7</accession>
<keyword evidence="4" id="KW-1185">Reference proteome</keyword>
<reference evidence="3 4" key="1">
    <citation type="submission" date="2019-12" db="EMBL/GenBank/DDBJ databases">
        <title>Mucilaginibacter sp. HMF7410 genome sequencing and assembly.</title>
        <authorList>
            <person name="Kang H."/>
            <person name="Cha I."/>
            <person name="Kim H."/>
            <person name="Joh K."/>
        </authorList>
    </citation>
    <scope>NUCLEOTIDE SEQUENCE [LARGE SCALE GENOMIC DNA]</scope>
    <source>
        <strain evidence="3 4">HMF7410</strain>
    </source>
</reference>
<organism evidence="3 4">
    <name type="scientific">Mucilaginibacter arboris</name>
    <dbReference type="NCBI Taxonomy" id="2682090"/>
    <lineage>
        <taxon>Bacteria</taxon>
        <taxon>Pseudomonadati</taxon>
        <taxon>Bacteroidota</taxon>
        <taxon>Sphingobacteriia</taxon>
        <taxon>Sphingobacteriales</taxon>
        <taxon>Sphingobacteriaceae</taxon>
        <taxon>Mucilaginibacter</taxon>
    </lineage>
</organism>
<dbReference type="SUPFAM" id="SSF89447">
    <property type="entry name" value="AbrB/MazE/MraZ-like"/>
    <property type="match status" value="1"/>
</dbReference>
<evidence type="ECO:0000256" key="1">
    <source>
        <dbReference type="PROSITE-ProRule" id="PRU01076"/>
    </source>
</evidence>
<sequence length="82" mass="9534">METSLISAKGQVVIPVRLRKKYGFEPGKKIAFFEENGCIVLRLIDESFFSQYAGMLKETAPTKEEYQAWKEEEIEKEEQKLT</sequence>
<dbReference type="GO" id="GO:0003677">
    <property type="term" value="F:DNA binding"/>
    <property type="evidence" value="ECO:0007669"/>
    <property type="project" value="UniProtKB-UniRule"/>
</dbReference>
<dbReference type="PROSITE" id="PS51740">
    <property type="entry name" value="SPOVT_ABRB"/>
    <property type="match status" value="1"/>
</dbReference>
<dbReference type="RefSeq" id="WP_157568461.1">
    <property type="nucleotide sequence ID" value="NZ_WPIK01000014.1"/>
</dbReference>
<dbReference type="EMBL" id="WPIK01000014">
    <property type="protein sequence ID" value="MVN22827.1"/>
    <property type="molecule type" value="Genomic_DNA"/>
</dbReference>
<evidence type="ECO:0000259" key="2">
    <source>
        <dbReference type="PROSITE" id="PS51740"/>
    </source>
</evidence>
<dbReference type="InterPro" id="IPR037914">
    <property type="entry name" value="SpoVT-AbrB_sf"/>
</dbReference>
<name>A0A7K1SZZ7_9SPHI</name>
<comment type="caution">
    <text evidence="3">The sequence shown here is derived from an EMBL/GenBank/DDBJ whole genome shotgun (WGS) entry which is preliminary data.</text>
</comment>
<dbReference type="Proteomes" id="UP000462014">
    <property type="component" value="Unassembled WGS sequence"/>
</dbReference>
<evidence type="ECO:0000313" key="4">
    <source>
        <dbReference type="Proteomes" id="UP000462014"/>
    </source>
</evidence>